<dbReference type="Gene3D" id="3.20.20.140">
    <property type="entry name" value="Metal-dependent hydrolases"/>
    <property type="match status" value="1"/>
</dbReference>
<feature type="active site" description="Proton donor/acceptor" evidence="6">
    <location>
        <position position="268"/>
    </location>
</feature>
<evidence type="ECO:0000313" key="10">
    <source>
        <dbReference type="EMBL" id="KZS46693.1"/>
    </source>
</evidence>
<comment type="similarity">
    <text evidence="1 5">Belongs to the metallo-dependent hydrolases superfamily. NagA family.</text>
</comment>
<dbReference type="OrthoDB" id="9776488at2"/>
<proteinExistence type="inferred from homology"/>
<dbReference type="GeneID" id="97557962"/>
<keyword evidence="2 8" id="KW-0479">Metal-binding</keyword>
<evidence type="ECO:0000256" key="7">
    <source>
        <dbReference type="PIRSR" id="PIRSR038994-2"/>
    </source>
</evidence>
<evidence type="ECO:0000256" key="5">
    <source>
        <dbReference type="PIRNR" id="PIRNR038994"/>
    </source>
</evidence>
<feature type="binding site" evidence="8">
    <location>
        <position position="211"/>
    </location>
    <ligand>
        <name>Zn(2+)</name>
        <dbReference type="ChEBI" id="CHEBI:29105"/>
    </ligand>
</feature>
<evidence type="ECO:0000313" key="11">
    <source>
        <dbReference type="Proteomes" id="UP000076796"/>
    </source>
</evidence>
<dbReference type="GO" id="GO:0008448">
    <property type="term" value="F:N-acetylglucosamine-6-phosphate deacetylase activity"/>
    <property type="evidence" value="ECO:0007669"/>
    <property type="project" value="InterPro"/>
</dbReference>
<dbReference type="AlphaFoldDB" id="A0A163JNL1"/>
<feature type="binding site" evidence="7">
    <location>
        <position position="135"/>
    </location>
    <ligand>
        <name>substrate</name>
    </ligand>
</feature>
<evidence type="ECO:0000256" key="1">
    <source>
        <dbReference type="ARBA" id="ARBA00010716"/>
    </source>
</evidence>
<keyword evidence="11" id="KW-1185">Reference proteome</keyword>
<name>A0A163JNL1_9BACL</name>
<dbReference type="InterPro" id="IPR011059">
    <property type="entry name" value="Metal-dep_hydrolase_composite"/>
</dbReference>
<feature type="binding site" evidence="7">
    <location>
        <begin position="214"/>
        <end position="215"/>
    </location>
    <ligand>
        <name>substrate</name>
    </ligand>
</feature>
<dbReference type="InterPro" id="IPR006680">
    <property type="entry name" value="Amidohydro-rel"/>
</dbReference>
<organism evidence="10 11">
    <name type="scientific">Paenibacillus glucanolyticus</name>
    <dbReference type="NCBI Taxonomy" id="59843"/>
    <lineage>
        <taxon>Bacteria</taxon>
        <taxon>Bacillati</taxon>
        <taxon>Bacillota</taxon>
        <taxon>Bacilli</taxon>
        <taxon>Bacillales</taxon>
        <taxon>Paenibacillaceae</taxon>
        <taxon>Paenibacillus</taxon>
    </lineage>
</organism>
<dbReference type="InterPro" id="IPR032466">
    <property type="entry name" value="Metal_Hydrolase"/>
</dbReference>
<feature type="binding site" evidence="7">
    <location>
        <position position="222"/>
    </location>
    <ligand>
        <name>substrate</name>
    </ligand>
</feature>
<keyword evidence="4 5" id="KW-0119">Carbohydrate metabolism</keyword>
<reference evidence="10" key="1">
    <citation type="journal article" date="2016" name="Genome Announc.">
        <title>Draft genomes of two strains of Paenibacillus glucanolyticus with capability to degrade lignocellulose.</title>
        <authorList>
            <person name="Mathews S.L."/>
            <person name="Pawlak J."/>
            <person name="Grunden A.M."/>
        </authorList>
    </citation>
    <scope>NUCLEOTIDE SEQUENCE [LARGE SCALE GENOMIC DNA]</scope>
    <source>
        <strain evidence="10">SLM1</strain>
    </source>
</reference>
<feature type="binding site" evidence="7">
    <location>
        <position position="246"/>
    </location>
    <ligand>
        <name>substrate</name>
    </ligand>
</feature>
<sequence length="386" mass="41515">MLWRGKLPHTGALVEIEALDGRIADVRPLGQHETSAKLPWISCGWIDLQVNGFGGYDLNGTVTSRSDIEGVTLALHRRGVASYLPTVITGSYDRMRQAFTALSQYVQSRHLGSASIAGIHMEGPYLSGEDGSRGAHPREYVRNPDWDEFQRLQDAADGLIRMVTLAPEREGAVPFIEKLVKSGVVAAIGHTMATGEQIEQAVQAGATVSTHLGNGSQPILPRHPNYIWHQLADDRLWATFIPDTHHLAPSVLKAMLRAKREKAVLVSDAVMFGGMAPGQYSSLIGGAVELTADGRLHTVENPAILAGSASSLDVGVANAIRYTDMMLAEAISAVTSRPAMVLNVPQLGELDIGRPANLTLFDCHADGTNMSVRETVVAGETVYRSV</sequence>
<dbReference type="InterPro" id="IPR003764">
    <property type="entry name" value="GlcNAc_6-P_deAcase"/>
</dbReference>
<dbReference type="PIRSF" id="PIRSF038994">
    <property type="entry name" value="NagA"/>
    <property type="match status" value="1"/>
</dbReference>
<feature type="binding site" evidence="7">
    <location>
        <begin position="305"/>
        <end position="307"/>
    </location>
    <ligand>
        <name>substrate</name>
    </ligand>
</feature>
<dbReference type="GO" id="GO:0046872">
    <property type="term" value="F:metal ion binding"/>
    <property type="evidence" value="ECO:0007669"/>
    <property type="project" value="UniProtKB-KW"/>
</dbReference>
<evidence type="ECO:0000256" key="2">
    <source>
        <dbReference type="ARBA" id="ARBA00022723"/>
    </source>
</evidence>
<comment type="cofactor">
    <cofactor evidence="8">
        <name>a divalent metal cation</name>
        <dbReference type="ChEBI" id="CHEBI:60240"/>
    </cofactor>
    <text evidence="8">Binds 1 divalent metal cation per subunit.</text>
</comment>
<dbReference type="GO" id="GO:0006046">
    <property type="term" value="P:N-acetylglucosamine catabolic process"/>
    <property type="evidence" value="ECO:0007669"/>
    <property type="project" value="TreeGrafter"/>
</dbReference>
<evidence type="ECO:0000259" key="9">
    <source>
        <dbReference type="Pfam" id="PF01979"/>
    </source>
</evidence>
<dbReference type="SUPFAM" id="SSF51556">
    <property type="entry name" value="Metallo-dependent hydrolases"/>
    <property type="match status" value="1"/>
</dbReference>
<dbReference type="Pfam" id="PF01979">
    <property type="entry name" value="Amidohydro_1"/>
    <property type="match status" value="1"/>
</dbReference>
<feature type="binding site" evidence="8">
    <location>
        <position position="122"/>
    </location>
    <ligand>
        <name>Zn(2+)</name>
        <dbReference type="ChEBI" id="CHEBI:29105"/>
    </ligand>
</feature>
<evidence type="ECO:0000256" key="4">
    <source>
        <dbReference type="ARBA" id="ARBA00023277"/>
    </source>
</evidence>
<evidence type="ECO:0000256" key="8">
    <source>
        <dbReference type="PIRSR" id="PIRSR038994-3"/>
    </source>
</evidence>
<comment type="caution">
    <text evidence="10">The sequence shown here is derived from an EMBL/GenBank/DDBJ whole genome shotgun (WGS) entry which is preliminary data.</text>
</comment>
<dbReference type="STRING" id="59843.A3958_12115"/>
<accession>A0A163JNL1</accession>
<dbReference type="PANTHER" id="PTHR11113:SF14">
    <property type="entry name" value="N-ACETYLGLUCOSAMINE-6-PHOSPHATE DEACETYLASE"/>
    <property type="match status" value="1"/>
</dbReference>
<evidence type="ECO:0000256" key="6">
    <source>
        <dbReference type="PIRSR" id="PIRSR038994-1"/>
    </source>
</evidence>
<dbReference type="RefSeq" id="WP_063478465.1">
    <property type="nucleotide sequence ID" value="NZ_CP147845.1"/>
</dbReference>
<keyword evidence="3 5" id="KW-0378">Hydrolase</keyword>
<feature type="domain" description="Amidohydrolase-related" evidence="9">
    <location>
        <begin position="64"/>
        <end position="382"/>
    </location>
</feature>
<dbReference type="Gene3D" id="2.30.40.10">
    <property type="entry name" value="Urease, subunit C, domain 1"/>
    <property type="match status" value="1"/>
</dbReference>
<dbReference type="Proteomes" id="UP000076796">
    <property type="component" value="Unassembled WGS sequence"/>
</dbReference>
<feature type="binding site" evidence="8">
    <location>
        <position position="190"/>
    </location>
    <ligand>
        <name>Zn(2+)</name>
        <dbReference type="ChEBI" id="CHEBI:29105"/>
    </ligand>
</feature>
<dbReference type="PANTHER" id="PTHR11113">
    <property type="entry name" value="N-ACETYLGLUCOSAMINE-6-PHOSPHATE DEACETYLASE"/>
    <property type="match status" value="1"/>
</dbReference>
<protein>
    <submittedName>
        <fullName evidence="10">N-acetylglucosamine-6-phosphate deacetylase</fullName>
    </submittedName>
</protein>
<evidence type="ECO:0000256" key="3">
    <source>
        <dbReference type="ARBA" id="ARBA00022801"/>
    </source>
</evidence>
<gene>
    <name evidence="10" type="ORF">AWU65_12575</name>
</gene>
<dbReference type="EMBL" id="LWMH01000001">
    <property type="protein sequence ID" value="KZS46693.1"/>
    <property type="molecule type" value="Genomic_DNA"/>
</dbReference>